<dbReference type="InterPro" id="IPR027417">
    <property type="entry name" value="P-loop_NTPase"/>
</dbReference>
<dbReference type="InterPro" id="IPR051065">
    <property type="entry name" value="Ras-related_GTPase"/>
</dbReference>
<dbReference type="GO" id="GO:0003925">
    <property type="term" value="F:G protein activity"/>
    <property type="evidence" value="ECO:0007669"/>
    <property type="project" value="UniProtKB-EC"/>
</dbReference>
<evidence type="ECO:0000256" key="3">
    <source>
        <dbReference type="ARBA" id="ARBA00022801"/>
    </source>
</evidence>
<evidence type="ECO:0000313" key="6">
    <source>
        <dbReference type="Proteomes" id="UP001458880"/>
    </source>
</evidence>
<evidence type="ECO:0000256" key="2">
    <source>
        <dbReference type="ARBA" id="ARBA00011984"/>
    </source>
</evidence>
<dbReference type="Gene3D" id="3.40.50.300">
    <property type="entry name" value="P-loop containing nucleotide triphosphate hydrolases"/>
    <property type="match status" value="1"/>
</dbReference>
<evidence type="ECO:0000313" key="5">
    <source>
        <dbReference type="EMBL" id="KAK9688398.1"/>
    </source>
</evidence>
<dbReference type="Proteomes" id="UP001458880">
    <property type="component" value="Unassembled WGS sequence"/>
</dbReference>
<dbReference type="Pfam" id="PF00071">
    <property type="entry name" value="Ras"/>
    <property type="match status" value="1"/>
</dbReference>
<keyword evidence="3" id="KW-0378">Hydrolase</keyword>
<gene>
    <name evidence="5" type="ORF">QE152_g35576</name>
</gene>
<dbReference type="GO" id="GO:0005525">
    <property type="term" value="F:GTP binding"/>
    <property type="evidence" value="ECO:0007669"/>
    <property type="project" value="InterPro"/>
</dbReference>
<reference evidence="5 6" key="1">
    <citation type="journal article" date="2024" name="BMC Genomics">
        <title>De novo assembly and annotation of Popillia japonica's genome with initial clues to its potential as an invasive pest.</title>
        <authorList>
            <person name="Cucini C."/>
            <person name="Boschi S."/>
            <person name="Funari R."/>
            <person name="Cardaioli E."/>
            <person name="Iannotti N."/>
            <person name="Marturano G."/>
            <person name="Paoli F."/>
            <person name="Bruttini M."/>
            <person name="Carapelli A."/>
            <person name="Frati F."/>
            <person name="Nardi F."/>
        </authorList>
    </citation>
    <scope>NUCLEOTIDE SEQUENCE [LARGE SCALE GENOMIC DNA]</scope>
    <source>
        <strain evidence="5">DMR45628</strain>
    </source>
</reference>
<dbReference type="EMBL" id="JASPKY010000592">
    <property type="protein sequence ID" value="KAK9688398.1"/>
    <property type="molecule type" value="Genomic_DNA"/>
</dbReference>
<dbReference type="EC" id="3.6.5.2" evidence="2"/>
<dbReference type="InterPro" id="IPR001806">
    <property type="entry name" value="Small_GTPase"/>
</dbReference>
<dbReference type="SUPFAM" id="SSF52540">
    <property type="entry name" value="P-loop containing nucleoside triphosphate hydrolases"/>
    <property type="match status" value="1"/>
</dbReference>
<keyword evidence="6" id="KW-1185">Reference proteome</keyword>
<comment type="caution">
    <text evidence="5">The sequence shown here is derived from an EMBL/GenBank/DDBJ whole genome shotgun (WGS) entry which is preliminary data.</text>
</comment>
<comment type="similarity">
    <text evidence="1">Belongs to the small GTPase superfamily. Ras family.</text>
</comment>
<name>A0AAW1IF44_POPJA</name>
<protein>
    <recommendedName>
        <fullName evidence="2">small monomeric GTPase</fullName>
        <ecNumber evidence="2">3.6.5.2</ecNumber>
    </recommendedName>
</protein>
<comment type="catalytic activity">
    <reaction evidence="4">
        <text>GTP + H2O = GDP + phosphate + H(+)</text>
        <dbReference type="Rhea" id="RHEA:19669"/>
        <dbReference type="ChEBI" id="CHEBI:15377"/>
        <dbReference type="ChEBI" id="CHEBI:15378"/>
        <dbReference type="ChEBI" id="CHEBI:37565"/>
        <dbReference type="ChEBI" id="CHEBI:43474"/>
        <dbReference type="ChEBI" id="CHEBI:58189"/>
        <dbReference type="EC" id="3.6.5.2"/>
    </reaction>
</comment>
<accession>A0AAW1IF44</accession>
<evidence type="ECO:0000256" key="4">
    <source>
        <dbReference type="ARBA" id="ARBA00048098"/>
    </source>
</evidence>
<proteinExistence type="inferred from homology"/>
<dbReference type="PANTHER" id="PTHR45704">
    <property type="entry name" value="RAS-LIKE FAMILY MEMBER 11"/>
    <property type="match status" value="1"/>
</dbReference>
<evidence type="ECO:0000256" key="1">
    <source>
        <dbReference type="ARBA" id="ARBA00008344"/>
    </source>
</evidence>
<organism evidence="5 6">
    <name type="scientific">Popillia japonica</name>
    <name type="common">Japanese beetle</name>
    <dbReference type="NCBI Taxonomy" id="7064"/>
    <lineage>
        <taxon>Eukaryota</taxon>
        <taxon>Metazoa</taxon>
        <taxon>Ecdysozoa</taxon>
        <taxon>Arthropoda</taxon>
        <taxon>Hexapoda</taxon>
        <taxon>Insecta</taxon>
        <taxon>Pterygota</taxon>
        <taxon>Neoptera</taxon>
        <taxon>Endopterygota</taxon>
        <taxon>Coleoptera</taxon>
        <taxon>Polyphaga</taxon>
        <taxon>Scarabaeiformia</taxon>
        <taxon>Scarabaeidae</taxon>
        <taxon>Rutelinae</taxon>
        <taxon>Popillia</taxon>
    </lineage>
</organism>
<sequence>MVVRFITRRYIGEYDPTLEKVYAFHTVIDNEMVYFDILDTAGHTDVICIYFFRICQPCQPAVLYSIFTDNIEYLTFTAKTA</sequence>
<dbReference type="AlphaFoldDB" id="A0AAW1IF44"/>